<reference evidence="3 4" key="1">
    <citation type="submission" date="2018-10" db="EMBL/GenBank/DDBJ databases">
        <title>Genomic Encyclopedia of Archaeal and Bacterial Type Strains, Phase II (KMG-II): from individual species to whole genera.</title>
        <authorList>
            <person name="Goeker M."/>
        </authorList>
    </citation>
    <scope>NUCLEOTIDE SEQUENCE [LARGE SCALE GENOMIC DNA]</scope>
    <source>
        <strain evidence="3 4">DSM 19727</strain>
    </source>
</reference>
<dbReference type="Pfam" id="PF12849">
    <property type="entry name" value="PBP_like_2"/>
    <property type="match status" value="1"/>
</dbReference>
<dbReference type="Gene3D" id="3.40.190.10">
    <property type="entry name" value="Periplasmic binding protein-like II"/>
    <property type="match status" value="2"/>
</dbReference>
<dbReference type="PROSITE" id="PS51257">
    <property type="entry name" value="PROKAR_LIPOPROTEIN"/>
    <property type="match status" value="1"/>
</dbReference>
<proteinExistence type="predicted"/>
<evidence type="ECO:0000313" key="4">
    <source>
        <dbReference type="Proteomes" id="UP000280368"/>
    </source>
</evidence>
<dbReference type="PANTHER" id="PTHR30570">
    <property type="entry name" value="PERIPLASMIC PHOSPHATE BINDING COMPONENT OF PHOSPHATE ABC TRANSPORTER"/>
    <property type="match status" value="1"/>
</dbReference>
<dbReference type="SUPFAM" id="SSF53850">
    <property type="entry name" value="Periplasmic binding protein-like II"/>
    <property type="match status" value="1"/>
</dbReference>
<dbReference type="AlphaFoldDB" id="A0A3M0A1U5"/>
<accession>A0A3M0A1U5</accession>
<keyword evidence="4" id="KW-1185">Reference proteome</keyword>
<dbReference type="InterPro" id="IPR050811">
    <property type="entry name" value="Phosphate_ABC_transporter"/>
</dbReference>
<gene>
    <name evidence="3" type="ORF">BC961_1404</name>
</gene>
<evidence type="ECO:0000313" key="3">
    <source>
        <dbReference type="EMBL" id="RMA77399.1"/>
    </source>
</evidence>
<dbReference type="InterPro" id="IPR024370">
    <property type="entry name" value="PBP_domain"/>
</dbReference>
<dbReference type="OrthoDB" id="1450880at2"/>
<evidence type="ECO:0000256" key="1">
    <source>
        <dbReference type="ARBA" id="ARBA00022729"/>
    </source>
</evidence>
<name>A0A3M0A1U5_9FLAO</name>
<organism evidence="3 4">
    <name type="scientific">Flavobacterium weaverense</name>
    <dbReference type="NCBI Taxonomy" id="271156"/>
    <lineage>
        <taxon>Bacteria</taxon>
        <taxon>Pseudomonadati</taxon>
        <taxon>Bacteroidota</taxon>
        <taxon>Flavobacteriia</taxon>
        <taxon>Flavobacteriales</taxon>
        <taxon>Flavobacteriaceae</taxon>
        <taxon>Flavobacterium</taxon>
    </lineage>
</organism>
<protein>
    <submittedName>
        <fullName evidence="3">Phosphate ABC transporter substrate-binding protein (PhoT family)</fullName>
    </submittedName>
</protein>
<evidence type="ECO:0000259" key="2">
    <source>
        <dbReference type="Pfam" id="PF12849"/>
    </source>
</evidence>
<feature type="domain" description="PBP" evidence="2">
    <location>
        <begin position="36"/>
        <end position="274"/>
    </location>
</feature>
<dbReference type="EMBL" id="REFH01000008">
    <property type="protein sequence ID" value="RMA77399.1"/>
    <property type="molecule type" value="Genomic_DNA"/>
</dbReference>
<keyword evidence="1" id="KW-0732">Signal</keyword>
<comment type="caution">
    <text evidence="3">The sequence shown here is derived from an EMBL/GenBank/DDBJ whole genome shotgun (WGS) entry which is preliminary data.</text>
</comment>
<dbReference type="RefSeq" id="WP_121925079.1">
    <property type="nucleotide sequence ID" value="NZ_CBCSGA010000001.1"/>
</dbReference>
<dbReference type="PANTHER" id="PTHR30570:SF1">
    <property type="entry name" value="PHOSPHATE-BINDING PROTEIN PSTS"/>
    <property type="match status" value="1"/>
</dbReference>
<sequence>MKNFGKLSYFAVLILIVIITACNQKNKSKNQETVIKGSATIYVDETLAPIIEDQVVIFENNYDANIKLVSKSEAETLNSLFNEKASIAILTRNLTAEELKIFQQRKINPKVTPIATDAIAFISRNTAKDSIIALKDVISFMQGKDVANIKGLVFDNLNSSTVRYMKELAVVSAVPQKGVFSFKTNDEVIKYVSENDNMIGVVGVNWLSQPSAATEKNIQNVTILRVVGLADDKSYLPSQNDIAEKKYPLARDLYIINCQGYSGLGMGFASFVAGDIGQRIILKSGLLPIRMPGRKITIKTKSINDEK</sequence>
<dbReference type="Proteomes" id="UP000280368">
    <property type="component" value="Unassembled WGS sequence"/>
</dbReference>